<feature type="chain" id="PRO_5021866134" description="ABC transporter domain-containing protein" evidence="1">
    <location>
        <begin position="24"/>
        <end position="275"/>
    </location>
</feature>
<proteinExistence type="predicted"/>
<dbReference type="InterPro" id="IPR039421">
    <property type="entry name" value="Type_1_exporter"/>
</dbReference>
<organism evidence="3 4">
    <name type="scientific">Danionella cerebrum</name>
    <dbReference type="NCBI Taxonomy" id="2873325"/>
    <lineage>
        <taxon>Eukaryota</taxon>
        <taxon>Metazoa</taxon>
        <taxon>Chordata</taxon>
        <taxon>Craniata</taxon>
        <taxon>Vertebrata</taxon>
        <taxon>Euteleostomi</taxon>
        <taxon>Actinopterygii</taxon>
        <taxon>Neopterygii</taxon>
        <taxon>Teleostei</taxon>
        <taxon>Ostariophysi</taxon>
        <taxon>Cypriniformes</taxon>
        <taxon>Danionidae</taxon>
        <taxon>Danioninae</taxon>
        <taxon>Danionella</taxon>
    </lineage>
</organism>
<dbReference type="Proteomes" id="UP000316079">
    <property type="component" value="Unassembled WGS sequence"/>
</dbReference>
<dbReference type="GO" id="GO:0005524">
    <property type="term" value="F:ATP binding"/>
    <property type="evidence" value="ECO:0007669"/>
    <property type="project" value="InterPro"/>
</dbReference>
<dbReference type="GO" id="GO:0005774">
    <property type="term" value="C:vacuolar membrane"/>
    <property type="evidence" value="ECO:0007669"/>
    <property type="project" value="TreeGrafter"/>
</dbReference>
<name>A0A553N5V5_9TELE</name>
<dbReference type="GO" id="GO:0020037">
    <property type="term" value="F:heme binding"/>
    <property type="evidence" value="ECO:0007669"/>
    <property type="project" value="TreeGrafter"/>
</dbReference>
<comment type="caution">
    <text evidence="3">The sequence shown here is derived from an EMBL/GenBank/DDBJ whole genome shotgun (WGS) entry which is preliminary data.</text>
</comment>
<dbReference type="AlphaFoldDB" id="A0A553N5V5"/>
<gene>
    <name evidence="3" type="ORF">DNTS_033094</name>
</gene>
<dbReference type="Gene3D" id="3.40.50.300">
    <property type="entry name" value="P-loop containing nucleotide triphosphate hydrolases"/>
    <property type="match status" value="1"/>
</dbReference>
<dbReference type="STRING" id="623744.A0A553N5V5"/>
<dbReference type="PROSITE" id="PS50893">
    <property type="entry name" value="ABC_TRANSPORTER_2"/>
    <property type="match status" value="1"/>
</dbReference>
<dbReference type="InterPro" id="IPR027417">
    <property type="entry name" value="P-loop_NTPase"/>
</dbReference>
<dbReference type="OrthoDB" id="6500128at2759"/>
<evidence type="ECO:0000313" key="3">
    <source>
        <dbReference type="EMBL" id="TRY60805.1"/>
    </source>
</evidence>
<evidence type="ECO:0000259" key="2">
    <source>
        <dbReference type="PROSITE" id="PS50893"/>
    </source>
</evidence>
<sequence>MFVPIPDLLFLFILLQTLDVGWHYLTEFPGFGSRRESITAPLPTTDSMGRLSPCFIIGVSDLLSLGPLHCPSAPGSLAFKGRATSKHLGGEVRQNSLRSYVGVVPQDTVLFNDNIRENIRYGRISATDQDVEQAAEAADIHHRILSLPEGYDTEVGERGLKLSGGEKQRVAIARTILKSPRIILLDEATSALDSQTERNIQASLAKVCANHTTLVVAHRLSTIINSDQILVLQDGRIAERGRHEELLAMGGLYAAMWLKQQQKQESENSTEETAA</sequence>
<protein>
    <recommendedName>
        <fullName evidence="2">ABC transporter domain-containing protein</fullName>
    </recommendedName>
</protein>
<accession>A0A553N5V5</accession>
<dbReference type="GO" id="GO:0016887">
    <property type="term" value="F:ATP hydrolysis activity"/>
    <property type="evidence" value="ECO:0007669"/>
    <property type="project" value="InterPro"/>
</dbReference>
<dbReference type="PANTHER" id="PTHR24221">
    <property type="entry name" value="ATP-BINDING CASSETTE SUB-FAMILY B"/>
    <property type="match status" value="1"/>
</dbReference>
<evidence type="ECO:0000313" key="4">
    <source>
        <dbReference type="Proteomes" id="UP000316079"/>
    </source>
</evidence>
<dbReference type="GO" id="GO:0015439">
    <property type="term" value="F:ABC-type heme transporter activity"/>
    <property type="evidence" value="ECO:0007669"/>
    <property type="project" value="TreeGrafter"/>
</dbReference>
<dbReference type="EMBL" id="SRMA01027020">
    <property type="protein sequence ID" value="TRY60805.1"/>
    <property type="molecule type" value="Genomic_DNA"/>
</dbReference>
<keyword evidence="1" id="KW-0732">Signal</keyword>
<dbReference type="PANTHER" id="PTHR24221:SF654">
    <property type="entry name" value="ATP-BINDING CASSETTE SUB-FAMILY B MEMBER 6"/>
    <property type="match status" value="1"/>
</dbReference>
<evidence type="ECO:0000256" key="1">
    <source>
        <dbReference type="SAM" id="SignalP"/>
    </source>
</evidence>
<keyword evidence="4" id="KW-1185">Reference proteome</keyword>
<dbReference type="InterPro" id="IPR003439">
    <property type="entry name" value="ABC_transporter-like_ATP-bd"/>
</dbReference>
<feature type="domain" description="ABC transporter" evidence="2">
    <location>
        <begin position="3"/>
        <end position="259"/>
    </location>
</feature>
<dbReference type="PROSITE" id="PS00211">
    <property type="entry name" value="ABC_TRANSPORTER_1"/>
    <property type="match status" value="1"/>
</dbReference>
<dbReference type="InterPro" id="IPR017871">
    <property type="entry name" value="ABC_transporter-like_CS"/>
</dbReference>
<dbReference type="SUPFAM" id="SSF52540">
    <property type="entry name" value="P-loop containing nucleoside triphosphate hydrolases"/>
    <property type="match status" value="1"/>
</dbReference>
<feature type="signal peptide" evidence="1">
    <location>
        <begin position="1"/>
        <end position="23"/>
    </location>
</feature>
<dbReference type="Pfam" id="PF00005">
    <property type="entry name" value="ABC_tran"/>
    <property type="match status" value="1"/>
</dbReference>
<reference evidence="3 4" key="1">
    <citation type="journal article" date="2019" name="Sci. Data">
        <title>Hybrid genome assembly and annotation of Danionella translucida.</title>
        <authorList>
            <person name="Kadobianskyi M."/>
            <person name="Schulze L."/>
            <person name="Schuelke M."/>
            <person name="Judkewitz B."/>
        </authorList>
    </citation>
    <scope>NUCLEOTIDE SEQUENCE [LARGE SCALE GENOMIC DNA]</scope>
    <source>
        <strain evidence="3 4">Bolton</strain>
    </source>
</reference>